<dbReference type="EMBL" id="QSUB01000005">
    <property type="protein sequence ID" value="RGN03786.1"/>
    <property type="molecule type" value="Genomic_DNA"/>
</dbReference>
<sequence length="102" mass="11314">MLICTDKGDYVVAQKVVAVSVQKDKAPGQYNVVLHVSGDVGIILATCKTERAASLIRFNFAYLIDYGKDEECVVIGKNQYNEKGFKEACELISDKRLRRALA</sequence>
<dbReference type="Proteomes" id="UP000261222">
    <property type="component" value="Unassembled WGS sequence"/>
</dbReference>
<gene>
    <name evidence="1" type="ORF">DXB81_11600</name>
</gene>
<accession>A0A3E5A4U1</accession>
<organism evidence="1 2">
    <name type="scientific">Blautia obeum</name>
    <dbReference type="NCBI Taxonomy" id="40520"/>
    <lineage>
        <taxon>Bacteria</taxon>
        <taxon>Bacillati</taxon>
        <taxon>Bacillota</taxon>
        <taxon>Clostridia</taxon>
        <taxon>Lachnospirales</taxon>
        <taxon>Lachnospiraceae</taxon>
        <taxon>Blautia</taxon>
    </lineage>
</organism>
<reference evidence="1 2" key="1">
    <citation type="submission" date="2018-08" db="EMBL/GenBank/DDBJ databases">
        <title>A genome reference for cultivated species of the human gut microbiota.</title>
        <authorList>
            <person name="Zou Y."/>
            <person name="Xue W."/>
            <person name="Luo G."/>
        </authorList>
    </citation>
    <scope>NUCLEOTIDE SEQUENCE [LARGE SCALE GENOMIC DNA]</scope>
    <source>
        <strain evidence="1 2">OM06-11AA</strain>
    </source>
</reference>
<comment type="caution">
    <text evidence="1">The sequence shown here is derived from an EMBL/GenBank/DDBJ whole genome shotgun (WGS) entry which is preliminary data.</text>
</comment>
<dbReference type="AlphaFoldDB" id="A0A3E5A4U1"/>
<protein>
    <submittedName>
        <fullName evidence="1">Uncharacterized protein</fullName>
    </submittedName>
</protein>
<proteinExistence type="predicted"/>
<evidence type="ECO:0000313" key="2">
    <source>
        <dbReference type="Proteomes" id="UP000261222"/>
    </source>
</evidence>
<evidence type="ECO:0000313" key="1">
    <source>
        <dbReference type="EMBL" id="RGN03786.1"/>
    </source>
</evidence>
<name>A0A3E5A4U1_9FIRM</name>
<dbReference type="RefSeq" id="WP_117739353.1">
    <property type="nucleotide sequence ID" value="NZ_QSUB01000005.1"/>
</dbReference>